<dbReference type="Gene3D" id="1.10.238.20">
    <property type="entry name" value="Pheromone/general odorant binding protein domain"/>
    <property type="match status" value="1"/>
</dbReference>
<gene>
    <name evidence="3" type="ORF">CALMAC_LOCUS7506</name>
</gene>
<feature type="region of interest" description="Disordered" evidence="1">
    <location>
        <begin position="25"/>
        <end position="49"/>
    </location>
</feature>
<dbReference type="CDD" id="cd23992">
    <property type="entry name" value="PBP_GOBP"/>
    <property type="match status" value="1"/>
</dbReference>
<keyword evidence="4" id="KW-1185">Reference proteome</keyword>
<reference evidence="3 4" key="1">
    <citation type="submission" date="2019-01" db="EMBL/GenBank/DDBJ databases">
        <authorList>
            <person name="Sayadi A."/>
        </authorList>
    </citation>
    <scope>NUCLEOTIDE SEQUENCE [LARGE SCALE GENOMIC DNA]</scope>
</reference>
<dbReference type="Proteomes" id="UP000410492">
    <property type="component" value="Unassembled WGS sequence"/>
</dbReference>
<dbReference type="Pfam" id="PF01395">
    <property type="entry name" value="PBP_GOBP"/>
    <property type="match status" value="1"/>
</dbReference>
<evidence type="ECO:0000256" key="2">
    <source>
        <dbReference type="SAM" id="SignalP"/>
    </source>
</evidence>
<organism evidence="3 4">
    <name type="scientific">Callosobruchus maculatus</name>
    <name type="common">Southern cowpea weevil</name>
    <name type="synonym">Pulse bruchid</name>
    <dbReference type="NCBI Taxonomy" id="64391"/>
    <lineage>
        <taxon>Eukaryota</taxon>
        <taxon>Metazoa</taxon>
        <taxon>Ecdysozoa</taxon>
        <taxon>Arthropoda</taxon>
        <taxon>Hexapoda</taxon>
        <taxon>Insecta</taxon>
        <taxon>Pterygota</taxon>
        <taxon>Neoptera</taxon>
        <taxon>Endopterygota</taxon>
        <taxon>Coleoptera</taxon>
        <taxon>Polyphaga</taxon>
        <taxon>Cucujiformia</taxon>
        <taxon>Chrysomeloidea</taxon>
        <taxon>Chrysomelidae</taxon>
        <taxon>Bruchinae</taxon>
        <taxon>Bruchini</taxon>
        <taxon>Callosobruchus</taxon>
    </lineage>
</organism>
<evidence type="ECO:0000313" key="3">
    <source>
        <dbReference type="EMBL" id="VEN44847.1"/>
    </source>
</evidence>
<dbReference type="EMBL" id="CAACVG010007325">
    <property type="protein sequence ID" value="VEN44847.1"/>
    <property type="molecule type" value="Genomic_DNA"/>
</dbReference>
<dbReference type="SUPFAM" id="SSF47565">
    <property type="entry name" value="Insect pheromone/odorant-binding proteins"/>
    <property type="match status" value="1"/>
</dbReference>
<dbReference type="InterPro" id="IPR036728">
    <property type="entry name" value="PBP_GOBP_sf"/>
</dbReference>
<feature type="chain" id="PRO_5024928811" evidence="2">
    <location>
        <begin position="21"/>
        <end position="148"/>
    </location>
</feature>
<feature type="signal peptide" evidence="2">
    <location>
        <begin position="1"/>
        <end position="20"/>
    </location>
</feature>
<name>A0A653CA92_CALMS</name>
<sequence>MKTFLLFSCAILLAVAYVAADDSHESDESHEHHQKHHHGLGSTDVHNECQKDPATHIDEEDLKKIRKGENYDKVKLGAHSKCMLEKSHILKANGEVDKAQLSKIVKERGHSDEIVHKIEECIQHKDTPEETSLHVMKCYYDHAHAHHH</sequence>
<dbReference type="GO" id="GO:0005549">
    <property type="term" value="F:odorant binding"/>
    <property type="evidence" value="ECO:0007669"/>
    <property type="project" value="InterPro"/>
</dbReference>
<dbReference type="AlphaFoldDB" id="A0A653CA92"/>
<evidence type="ECO:0000256" key="1">
    <source>
        <dbReference type="SAM" id="MobiDB-lite"/>
    </source>
</evidence>
<protein>
    <submittedName>
        <fullName evidence="3">Uncharacterized protein</fullName>
    </submittedName>
</protein>
<accession>A0A653CA92</accession>
<keyword evidence="2" id="KW-0732">Signal</keyword>
<dbReference type="SMART" id="SM00708">
    <property type="entry name" value="PhBP"/>
    <property type="match status" value="1"/>
</dbReference>
<dbReference type="InterPro" id="IPR006170">
    <property type="entry name" value="PBP/GOBP"/>
</dbReference>
<evidence type="ECO:0000313" key="4">
    <source>
        <dbReference type="Proteomes" id="UP000410492"/>
    </source>
</evidence>
<dbReference type="OrthoDB" id="6783999at2759"/>
<proteinExistence type="predicted"/>